<evidence type="ECO:0000256" key="2">
    <source>
        <dbReference type="SAM" id="MobiDB-lite"/>
    </source>
</evidence>
<feature type="compositionally biased region" description="Polar residues" evidence="2">
    <location>
        <begin position="1"/>
        <end position="14"/>
    </location>
</feature>
<protein>
    <submittedName>
        <fullName evidence="3">Uncharacterized protein</fullName>
    </submittedName>
</protein>
<feature type="region of interest" description="Disordered" evidence="2">
    <location>
        <begin position="1"/>
        <end position="71"/>
    </location>
</feature>
<evidence type="ECO:0000313" key="4">
    <source>
        <dbReference type="Proteomes" id="UP000023152"/>
    </source>
</evidence>
<keyword evidence="4" id="KW-1185">Reference proteome</keyword>
<evidence type="ECO:0000256" key="1">
    <source>
        <dbReference type="SAM" id="Coils"/>
    </source>
</evidence>
<comment type="caution">
    <text evidence="3">The sequence shown here is derived from an EMBL/GenBank/DDBJ whole genome shotgun (WGS) entry which is preliminary data.</text>
</comment>
<proteinExistence type="predicted"/>
<reference evidence="3 4" key="1">
    <citation type="journal article" date="2013" name="Curr. Biol.">
        <title>The Genome of the Foraminiferan Reticulomyxa filosa.</title>
        <authorList>
            <person name="Glockner G."/>
            <person name="Hulsmann N."/>
            <person name="Schleicher M."/>
            <person name="Noegel A.A."/>
            <person name="Eichinger L."/>
            <person name="Gallinger C."/>
            <person name="Pawlowski J."/>
            <person name="Sierra R."/>
            <person name="Euteneuer U."/>
            <person name="Pillet L."/>
            <person name="Moustafa A."/>
            <person name="Platzer M."/>
            <person name="Groth M."/>
            <person name="Szafranski K."/>
            <person name="Schliwa M."/>
        </authorList>
    </citation>
    <scope>NUCLEOTIDE SEQUENCE [LARGE SCALE GENOMIC DNA]</scope>
</reference>
<dbReference type="AlphaFoldDB" id="X6M3V2"/>
<dbReference type="EMBL" id="ASPP01024823">
    <property type="protein sequence ID" value="ETO08658.1"/>
    <property type="molecule type" value="Genomic_DNA"/>
</dbReference>
<organism evidence="3 4">
    <name type="scientific">Reticulomyxa filosa</name>
    <dbReference type="NCBI Taxonomy" id="46433"/>
    <lineage>
        <taxon>Eukaryota</taxon>
        <taxon>Sar</taxon>
        <taxon>Rhizaria</taxon>
        <taxon>Retaria</taxon>
        <taxon>Foraminifera</taxon>
        <taxon>Monothalamids</taxon>
        <taxon>Reticulomyxidae</taxon>
        <taxon>Reticulomyxa</taxon>
    </lineage>
</organism>
<keyword evidence="1" id="KW-0175">Coiled coil</keyword>
<feature type="coiled-coil region" evidence="1">
    <location>
        <begin position="95"/>
        <end position="149"/>
    </location>
</feature>
<feature type="compositionally biased region" description="Basic and acidic residues" evidence="2">
    <location>
        <begin position="58"/>
        <end position="69"/>
    </location>
</feature>
<name>X6M3V2_RETFI</name>
<evidence type="ECO:0000313" key="3">
    <source>
        <dbReference type="EMBL" id="ETO08658.1"/>
    </source>
</evidence>
<sequence>MTSCNSKRTQNVKNITKGIVGSVPSEKDSSKVKSNPTKHRHSAPLKPQSYFRRNNSKGKGEAPQQKKEATSTNFQTMKQLMDKSGLNESEMCAYVLQLKEMVEIQEKTIAMLQQREERQQKYSALKTENQILQNKLKELQQIIDVAAEDEHQDKTISAIVEEIKHVLQDEPNCGNCNENKLISDSPLLDDGQSNNYSNSSPFGDMDRFELEIIFMTPLLNFPAN</sequence>
<gene>
    <name evidence="3" type="ORF">RFI_28731</name>
</gene>
<accession>X6M3V2</accession>
<dbReference type="Proteomes" id="UP000023152">
    <property type="component" value="Unassembled WGS sequence"/>
</dbReference>